<dbReference type="FunFam" id="1.25.40.10:FF:000090">
    <property type="entry name" value="Pentatricopeptide repeat-containing protein, chloroplastic"/>
    <property type="match status" value="1"/>
</dbReference>
<dbReference type="PANTHER" id="PTHR47926">
    <property type="entry name" value="PENTATRICOPEPTIDE REPEAT-CONTAINING PROTEIN"/>
    <property type="match status" value="1"/>
</dbReference>
<dbReference type="InterPro" id="IPR011990">
    <property type="entry name" value="TPR-like_helical_dom_sf"/>
</dbReference>
<dbReference type="Proteomes" id="UP000663760">
    <property type="component" value="Chromosome 10"/>
</dbReference>
<feature type="repeat" description="PPR" evidence="2">
    <location>
        <begin position="88"/>
        <end position="123"/>
    </location>
</feature>
<dbReference type="InterPro" id="IPR046960">
    <property type="entry name" value="PPR_At4g14850-like_plant"/>
</dbReference>
<reference evidence="4" key="1">
    <citation type="submission" date="2020-02" db="EMBL/GenBank/DDBJ databases">
        <authorList>
            <person name="Scholz U."/>
            <person name="Mascher M."/>
            <person name="Fiebig A."/>
        </authorList>
    </citation>
    <scope>NUCLEOTIDE SEQUENCE</scope>
</reference>
<dbReference type="InterPro" id="IPR046848">
    <property type="entry name" value="E_motif"/>
</dbReference>
<gene>
    <name evidence="4" type="ORF">SI8410_10013920</name>
</gene>
<dbReference type="Gene3D" id="1.25.40.10">
    <property type="entry name" value="Tetratricopeptide repeat domain"/>
    <property type="match status" value="4"/>
</dbReference>
<dbReference type="Pfam" id="PF01535">
    <property type="entry name" value="PPR"/>
    <property type="match status" value="4"/>
</dbReference>
<evidence type="ECO:0000313" key="5">
    <source>
        <dbReference type="Proteomes" id="UP000663760"/>
    </source>
</evidence>
<keyword evidence="1" id="KW-0677">Repeat</keyword>
<evidence type="ECO:0000313" key="4">
    <source>
        <dbReference type="EMBL" id="CAA7403242.1"/>
    </source>
</evidence>
<organism evidence="4 5">
    <name type="scientific">Spirodela intermedia</name>
    <name type="common">Intermediate duckweed</name>
    <dbReference type="NCBI Taxonomy" id="51605"/>
    <lineage>
        <taxon>Eukaryota</taxon>
        <taxon>Viridiplantae</taxon>
        <taxon>Streptophyta</taxon>
        <taxon>Embryophyta</taxon>
        <taxon>Tracheophyta</taxon>
        <taxon>Spermatophyta</taxon>
        <taxon>Magnoliopsida</taxon>
        <taxon>Liliopsida</taxon>
        <taxon>Araceae</taxon>
        <taxon>Lemnoideae</taxon>
        <taxon>Spirodela</taxon>
    </lineage>
</organism>
<feature type="compositionally biased region" description="Basic and acidic residues" evidence="3">
    <location>
        <begin position="491"/>
        <end position="509"/>
    </location>
</feature>
<dbReference type="AlphaFoldDB" id="A0A7I8L0F1"/>
<dbReference type="EMBL" id="LR746273">
    <property type="protein sequence ID" value="CAA7403242.1"/>
    <property type="molecule type" value="Genomic_DNA"/>
</dbReference>
<feature type="repeat" description="PPR" evidence="2">
    <location>
        <begin position="288"/>
        <end position="322"/>
    </location>
</feature>
<evidence type="ECO:0000256" key="2">
    <source>
        <dbReference type="PROSITE-ProRule" id="PRU00708"/>
    </source>
</evidence>
<dbReference type="PROSITE" id="PS51257">
    <property type="entry name" value="PROKAR_LIPOPROTEIN"/>
    <property type="match status" value="1"/>
</dbReference>
<dbReference type="GO" id="GO:0009451">
    <property type="term" value="P:RNA modification"/>
    <property type="evidence" value="ECO:0007669"/>
    <property type="project" value="InterPro"/>
</dbReference>
<dbReference type="NCBIfam" id="TIGR00756">
    <property type="entry name" value="PPR"/>
    <property type="match status" value="5"/>
</dbReference>
<keyword evidence="5" id="KW-1185">Reference proteome</keyword>
<dbReference type="Pfam" id="PF13041">
    <property type="entry name" value="PPR_2"/>
    <property type="match status" value="1"/>
</dbReference>
<feature type="repeat" description="PPR" evidence="2">
    <location>
        <begin position="53"/>
        <end position="85"/>
    </location>
</feature>
<accession>A0A7I8L0F1</accession>
<sequence>MHRDGLPLDGYSFTPAFAACPVLPPAFGRRGLLAARQLHALAAKMGALLFYHHRITCTALLDAYSKCGGGRPDDALSMFDEMEGRARDAVAWNALLSCFIRHGRPADAVAAFRRMTLEEGVDPTGFTLATLVKACGALKIRRRGEQVHASLVVAGAWDSAVLGTALVDFYSDCGLIDQAIRLFARLQCSKDDAAHNALIAGCVKNGRHAEAFAVLREMEEPSAAALTTALSACADSCNLRYGRQIHCTAVRGGLTGSTMLCNALSDMYSRCGTMEDARSVFEVMPARDVVSWTGLIRAYGSHGPATEAVRLFKEMEEEGHPSPNAATLLSVLSACGHAGLVDEGRECFLSMKARHGVEPGPEHHACFIDLLGRAGRIEEAWELFTGMCAGAAVPGIGVCVAMLNACRACADVAKGLRVAERLLGLAPAGGAGIYVSLSNFYAAVGMWEKVEELRRLMKGRGLRKQRGHSWIDRCRGNMVPPKLAVDSPLGESKKDSNSVWHERGSISSS</sequence>
<protein>
    <submittedName>
        <fullName evidence="4">Uncharacterized protein</fullName>
    </submittedName>
</protein>
<dbReference type="InterPro" id="IPR002885">
    <property type="entry name" value="PPR_rpt"/>
</dbReference>
<dbReference type="OrthoDB" id="428771at2759"/>
<evidence type="ECO:0000256" key="3">
    <source>
        <dbReference type="SAM" id="MobiDB-lite"/>
    </source>
</evidence>
<dbReference type="Pfam" id="PF20431">
    <property type="entry name" value="E_motif"/>
    <property type="match status" value="1"/>
</dbReference>
<feature type="region of interest" description="Disordered" evidence="3">
    <location>
        <begin position="484"/>
        <end position="509"/>
    </location>
</feature>
<feature type="repeat" description="PPR" evidence="2">
    <location>
        <begin position="191"/>
        <end position="225"/>
    </location>
</feature>
<evidence type="ECO:0000256" key="1">
    <source>
        <dbReference type="ARBA" id="ARBA00022737"/>
    </source>
</evidence>
<name>A0A7I8L0F1_SPIIN</name>
<proteinExistence type="predicted"/>
<dbReference type="PROSITE" id="PS51375">
    <property type="entry name" value="PPR"/>
    <property type="match status" value="4"/>
</dbReference>
<dbReference type="GO" id="GO:0003723">
    <property type="term" value="F:RNA binding"/>
    <property type="evidence" value="ECO:0007669"/>
    <property type="project" value="InterPro"/>
</dbReference>